<proteinExistence type="inferred from homology"/>
<dbReference type="Pfam" id="PF00535">
    <property type="entry name" value="Glycos_transf_2"/>
    <property type="match status" value="1"/>
</dbReference>
<evidence type="ECO:0000259" key="4">
    <source>
        <dbReference type="Pfam" id="PF00535"/>
    </source>
</evidence>
<evidence type="ECO:0000313" key="5">
    <source>
        <dbReference type="EMBL" id="BDG09548.1"/>
    </source>
</evidence>
<evidence type="ECO:0000256" key="2">
    <source>
        <dbReference type="ARBA" id="ARBA00022676"/>
    </source>
</evidence>
<accession>A0ABM7XCF4</accession>
<dbReference type="PANTHER" id="PTHR43685">
    <property type="entry name" value="GLYCOSYLTRANSFERASE"/>
    <property type="match status" value="1"/>
</dbReference>
<keyword evidence="6" id="KW-1185">Reference proteome</keyword>
<evidence type="ECO:0000256" key="1">
    <source>
        <dbReference type="ARBA" id="ARBA00006739"/>
    </source>
</evidence>
<dbReference type="InterPro" id="IPR001173">
    <property type="entry name" value="Glyco_trans_2-like"/>
</dbReference>
<keyword evidence="3 5" id="KW-0808">Transferase</keyword>
<keyword evidence="2" id="KW-0328">Glycosyltransferase</keyword>
<comment type="similarity">
    <text evidence="1">Belongs to the glycosyltransferase 2 family.</text>
</comment>
<protein>
    <submittedName>
        <fullName evidence="5">Glycosyl transferase</fullName>
    </submittedName>
</protein>
<organism evidence="5 6">
    <name type="scientific">Anaeromyxobacter paludicola</name>
    <dbReference type="NCBI Taxonomy" id="2918171"/>
    <lineage>
        <taxon>Bacteria</taxon>
        <taxon>Pseudomonadati</taxon>
        <taxon>Myxococcota</taxon>
        <taxon>Myxococcia</taxon>
        <taxon>Myxococcales</taxon>
        <taxon>Cystobacterineae</taxon>
        <taxon>Anaeromyxobacteraceae</taxon>
        <taxon>Anaeromyxobacter</taxon>
    </lineage>
</organism>
<sequence>MPRVAVLLPARDAARTVRAAAASILRQTFRDLALVAVDDGSRDGTAEALERVAGRDRRLKLLRGPGEGIAGALNRALAAADAEVIARMDADDVAHPARLARQLAALAEDPGLAAAGSRVRLFPRRDVRPGMARYAAWLNGLTSPALCARDLFVEAPLVHPAAAIRATALRAAGGWREGDFPEDYDLWLRLAAAGGRLTNLPATLLDWRESAGRLTRTDPRYALPRHLALKAHHLAAGPLAGRAEVAIWGAGETGRAFARALAPHGIRPALFLEVDRKKLGRRVAGAEVVGYEEAARARGLPLLVAVGAPGARPLIRAELAKQGFVEVRDFRCVA</sequence>
<dbReference type="InterPro" id="IPR050834">
    <property type="entry name" value="Glycosyltransf_2"/>
</dbReference>
<dbReference type="Gene3D" id="3.40.50.720">
    <property type="entry name" value="NAD(P)-binding Rossmann-like Domain"/>
    <property type="match status" value="1"/>
</dbReference>
<gene>
    <name evidence="5" type="ORF">AMPC_26610</name>
</gene>
<feature type="domain" description="Glycosyltransferase 2-like" evidence="4">
    <location>
        <begin position="6"/>
        <end position="137"/>
    </location>
</feature>
<dbReference type="EMBL" id="AP025592">
    <property type="protein sequence ID" value="BDG09548.1"/>
    <property type="molecule type" value="Genomic_DNA"/>
</dbReference>
<dbReference type="SUPFAM" id="SSF51735">
    <property type="entry name" value="NAD(P)-binding Rossmann-fold domains"/>
    <property type="match status" value="1"/>
</dbReference>
<dbReference type="Gene3D" id="3.90.550.10">
    <property type="entry name" value="Spore Coat Polysaccharide Biosynthesis Protein SpsA, Chain A"/>
    <property type="match status" value="1"/>
</dbReference>
<reference evidence="6" key="1">
    <citation type="journal article" date="2022" name="Int. J. Syst. Evol. Microbiol.">
        <title>Anaeromyxobacter oryzae sp. nov., Anaeromyxobacter diazotrophicus sp. nov. and Anaeromyxobacter paludicola sp. nov., isolated from paddy soils.</title>
        <authorList>
            <person name="Itoh H."/>
            <person name="Xu Z."/>
            <person name="Mise K."/>
            <person name="Masuda Y."/>
            <person name="Ushijima N."/>
            <person name="Hayakawa C."/>
            <person name="Shiratori Y."/>
            <person name="Senoo K."/>
        </authorList>
    </citation>
    <scope>NUCLEOTIDE SEQUENCE [LARGE SCALE GENOMIC DNA]</scope>
    <source>
        <strain evidence="6">Red630</strain>
    </source>
</reference>
<evidence type="ECO:0000313" key="6">
    <source>
        <dbReference type="Proteomes" id="UP001162734"/>
    </source>
</evidence>
<dbReference type="SUPFAM" id="SSF53448">
    <property type="entry name" value="Nucleotide-diphospho-sugar transferases"/>
    <property type="match status" value="1"/>
</dbReference>
<dbReference type="RefSeq" id="WP_248341825.1">
    <property type="nucleotide sequence ID" value="NZ_AP025592.1"/>
</dbReference>
<evidence type="ECO:0000256" key="3">
    <source>
        <dbReference type="ARBA" id="ARBA00022679"/>
    </source>
</evidence>
<dbReference type="InterPro" id="IPR029044">
    <property type="entry name" value="Nucleotide-diphossugar_trans"/>
</dbReference>
<dbReference type="Proteomes" id="UP001162734">
    <property type="component" value="Chromosome"/>
</dbReference>
<dbReference type="PANTHER" id="PTHR43685:SF5">
    <property type="entry name" value="GLYCOSYLTRANSFERASE EPSE-RELATED"/>
    <property type="match status" value="1"/>
</dbReference>
<name>A0ABM7XCF4_9BACT</name>
<dbReference type="GO" id="GO:0016740">
    <property type="term" value="F:transferase activity"/>
    <property type="evidence" value="ECO:0007669"/>
    <property type="project" value="UniProtKB-KW"/>
</dbReference>
<dbReference type="InterPro" id="IPR036291">
    <property type="entry name" value="NAD(P)-bd_dom_sf"/>
</dbReference>